<sequence>MRFLNRVDELAQLRARVNGGDAELLVVYGRRRIGKTELLTHLTSGVRSLYIEATDSVPADQLRDLGAELARVSGDELLAAQPLLSWSAALAAIGRFTGEQRTLVVLDEFQLLARRSPELETVLSQWWRTTGRRLPIVLVLAGSELSFFEDEVLAGQLYGRRTGQLRLEPFTARDAGLFQPGYSAEDRIRAYAVCGGVPYYLDRFLDTRTLATNLLEEVFQRTGLLHDEAELMLRQSIPAPANHIAVLRSIAQGHNRNNQISQRTGLAAAHVTKLLDVLERLGLVERLRPITASPKARRTAYAIADPFLRFHYRFVEPARSQLRTTSLASAYVQDTVLPQLDAFTARTWEEVCQQHVLATVPGVTAVGRWWGPVPTGDGRRTEEREIDVVGVDGERSVVVLGTCKWTARPAGLGELNLLDHLAPFAGARAARRFVFSRSGFDVELTARAAQDPTVTLVSPADIYA</sequence>
<dbReference type="InterPro" id="IPR027417">
    <property type="entry name" value="P-loop_NTPase"/>
</dbReference>
<dbReference type="PANTHER" id="PTHR34704">
    <property type="entry name" value="ATPASE"/>
    <property type="match status" value="1"/>
</dbReference>
<dbReference type="AlphaFoldDB" id="A0A561ST46"/>
<dbReference type="SUPFAM" id="SSF46785">
    <property type="entry name" value="Winged helix' DNA-binding domain"/>
    <property type="match status" value="1"/>
</dbReference>
<evidence type="ECO:0000259" key="2">
    <source>
        <dbReference type="Pfam" id="PF03008"/>
    </source>
</evidence>
<evidence type="ECO:0000313" key="4">
    <source>
        <dbReference type="EMBL" id="TWF78015.1"/>
    </source>
</evidence>
<evidence type="ECO:0000259" key="3">
    <source>
        <dbReference type="Pfam" id="PF09339"/>
    </source>
</evidence>
<dbReference type="InterPro" id="IPR011579">
    <property type="entry name" value="ATPase_dom"/>
</dbReference>
<reference evidence="4 5" key="1">
    <citation type="submission" date="2019-06" db="EMBL/GenBank/DDBJ databases">
        <title>Sequencing the genomes of 1000 actinobacteria strains.</title>
        <authorList>
            <person name="Klenk H.-P."/>
        </authorList>
    </citation>
    <scope>NUCLEOTIDE SEQUENCE [LARGE SCALE GENOMIC DNA]</scope>
    <source>
        <strain evidence="4 5">DSM 45671</strain>
    </source>
</reference>
<feature type="domain" description="ATPase" evidence="1">
    <location>
        <begin position="3"/>
        <end position="202"/>
    </location>
</feature>
<evidence type="ECO:0008006" key="6">
    <source>
        <dbReference type="Google" id="ProtNLM"/>
    </source>
</evidence>
<organism evidence="4 5">
    <name type="scientific">Pseudonocardia hierapolitana</name>
    <dbReference type="NCBI Taxonomy" id="1128676"/>
    <lineage>
        <taxon>Bacteria</taxon>
        <taxon>Bacillati</taxon>
        <taxon>Actinomycetota</taxon>
        <taxon>Actinomycetes</taxon>
        <taxon>Pseudonocardiales</taxon>
        <taxon>Pseudonocardiaceae</taxon>
        <taxon>Pseudonocardia</taxon>
    </lineage>
</organism>
<evidence type="ECO:0000259" key="1">
    <source>
        <dbReference type="Pfam" id="PF01637"/>
    </source>
</evidence>
<proteinExistence type="predicted"/>
<dbReference type="InterPro" id="IPR036388">
    <property type="entry name" value="WH-like_DNA-bd_sf"/>
</dbReference>
<feature type="domain" description="HTH iclR-type" evidence="3">
    <location>
        <begin position="244"/>
        <end position="286"/>
    </location>
</feature>
<dbReference type="Gene3D" id="1.10.10.10">
    <property type="entry name" value="Winged helix-like DNA-binding domain superfamily/Winged helix DNA-binding domain"/>
    <property type="match status" value="1"/>
</dbReference>
<dbReference type="GO" id="GO:0005524">
    <property type="term" value="F:ATP binding"/>
    <property type="evidence" value="ECO:0007669"/>
    <property type="project" value="InterPro"/>
</dbReference>
<dbReference type="Gene3D" id="3.40.50.300">
    <property type="entry name" value="P-loop containing nucleotide triphosphate hydrolases"/>
    <property type="match status" value="1"/>
</dbReference>
<dbReference type="GO" id="GO:0006355">
    <property type="term" value="P:regulation of DNA-templated transcription"/>
    <property type="evidence" value="ECO:0007669"/>
    <property type="project" value="InterPro"/>
</dbReference>
<keyword evidence="5" id="KW-1185">Reference proteome</keyword>
<dbReference type="RefSeq" id="WP_147257094.1">
    <property type="nucleotide sequence ID" value="NZ_VIWU01000001.1"/>
</dbReference>
<dbReference type="GO" id="GO:0003677">
    <property type="term" value="F:DNA binding"/>
    <property type="evidence" value="ECO:0007669"/>
    <property type="project" value="InterPro"/>
</dbReference>
<dbReference type="PANTHER" id="PTHR34704:SF1">
    <property type="entry name" value="ATPASE"/>
    <property type="match status" value="1"/>
</dbReference>
<dbReference type="EMBL" id="VIWU01000001">
    <property type="protein sequence ID" value="TWF78015.1"/>
    <property type="molecule type" value="Genomic_DNA"/>
</dbReference>
<evidence type="ECO:0000313" key="5">
    <source>
        <dbReference type="Proteomes" id="UP000321261"/>
    </source>
</evidence>
<accession>A0A561ST46</accession>
<dbReference type="InterPro" id="IPR004256">
    <property type="entry name" value="DUF234"/>
</dbReference>
<dbReference type="Pfam" id="PF01637">
    <property type="entry name" value="ATPase_2"/>
    <property type="match status" value="1"/>
</dbReference>
<dbReference type="InterPro" id="IPR005471">
    <property type="entry name" value="Tscrpt_reg_IclR_N"/>
</dbReference>
<dbReference type="Pfam" id="PF09339">
    <property type="entry name" value="HTH_IclR"/>
    <property type="match status" value="1"/>
</dbReference>
<feature type="domain" description="DUF234" evidence="2">
    <location>
        <begin position="312"/>
        <end position="407"/>
    </location>
</feature>
<dbReference type="InterPro" id="IPR036390">
    <property type="entry name" value="WH_DNA-bd_sf"/>
</dbReference>
<name>A0A561ST46_9PSEU</name>
<protein>
    <recommendedName>
        <fullName evidence="6">DUF234 domain-containing protein</fullName>
    </recommendedName>
</protein>
<dbReference type="Proteomes" id="UP000321261">
    <property type="component" value="Unassembled WGS sequence"/>
</dbReference>
<dbReference type="Pfam" id="PF03008">
    <property type="entry name" value="DUF234"/>
    <property type="match status" value="1"/>
</dbReference>
<dbReference type="SUPFAM" id="SSF52540">
    <property type="entry name" value="P-loop containing nucleoside triphosphate hydrolases"/>
    <property type="match status" value="1"/>
</dbReference>
<gene>
    <name evidence="4" type="ORF">FHX44_113934</name>
</gene>
<comment type="caution">
    <text evidence="4">The sequence shown here is derived from an EMBL/GenBank/DDBJ whole genome shotgun (WGS) entry which is preliminary data.</text>
</comment>
<dbReference type="OrthoDB" id="9813134at2"/>